<name>A0ABS8HT09_9FIRM</name>
<dbReference type="Proteomes" id="UP001165492">
    <property type="component" value="Unassembled WGS sequence"/>
</dbReference>
<accession>A0ABS8HT09</accession>
<evidence type="ECO:0000313" key="2">
    <source>
        <dbReference type="Proteomes" id="UP001165492"/>
    </source>
</evidence>
<gene>
    <name evidence="1" type="ORF">LMF89_12680</name>
</gene>
<keyword evidence="2" id="KW-1185">Reference proteome</keyword>
<evidence type="ECO:0000313" key="1">
    <source>
        <dbReference type="EMBL" id="MCC5466210.1"/>
    </source>
</evidence>
<organism evidence="1 2">
    <name type="scientific">Pelosinus baikalensis</name>
    <dbReference type="NCBI Taxonomy" id="2892015"/>
    <lineage>
        <taxon>Bacteria</taxon>
        <taxon>Bacillati</taxon>
        <taxon>Bacillota</taxon>
        <taxon>Negativicutes</taxon>
        <taxon>Selenomonadales</taxon>
        <taxon>Sporomusaceae</taxon>
        <taxon>Pelosinus</taxon>
    </lineage>
</organism>
<dbReference type="EMBL" id="JAJHJB010000016">
    <property type="protein sequence ID" value="MCC5466210.1"/>
    <property type="molecule type" value="Genomic_DNA"/>
</dbReference>
<sequence length="68" mass="7914">MRIEQRIQQLYKKLLKLGYYPFQVQSIIHFAIGKSDVEAATAADKIKVVNILEDYEKLAYNFSLAYSK</sequence>
<proteinExistence type="predicted"/>
<reference evidence="1" key="1">
    <citation type="submission" date="2021-11" db="EMBL/GenBank/DDBJ databases">
        <title>Description of a new species Pelosinus isolated from the bottom sediments of Lake Baikal.</title>
        <authorList>
            <person name="Zakharyuk A."/>
        </authorList>
    </citation>
    <scope>NUCLEOTIDE SEQUENCE</scope>
    <source>
        <strain evidence="1">Bkl1</strain>
    </source>
</reference>
<comment type="caution">
    <text evidence="1">The sequence shown here is derived from an EMBL/GenBank/DDBJ whole genome shotgun (WGS) entry which is preliminary data.</text>
</comment>
<protein>
    <submittedName>
        <fullName evidence="1">Uncharacterized protein</fullName>
    </submittedName>
</protein>
<dbReference type="RefSeq" id="WP_229535385.1">
    <property type="nucleotide sequence ID" value="NZ_JAJHJB010000016.1"/>
</dbReference>